<dbReference type="PANTHER" id="PTHR10098:SF112">
    <property type="entry name" value="SLR0380 PROTEIN"/>
    <property type="match status" value="1"/>
</dbReference>
<dbReference type="InterPro" id="IPR019734">
    <property type="entry name" value="TPR_rpt"/>
</dbReference>
<evidence type="ECO:0000259" key="1">
    <source>
        <dbReference type="Pfam" id="PF12770"/>
    </source>
</evidence>
<dbReference type="Pfam" id="PF13424">
    <property type="entry name" value="TPR_12"/>
    <property type="match status" value="1"/>
</dbReference>
<dbReference type="Gene3D" id="1.25.40.10">
    <property type="entry name" value="Tetratricopeptide repeat domain"/>
    <property type="match status" value="3"/>
</dbReference>
<dbReference type="InterPro" id="IPR011990">
    <property type="entry name" value="TPR-like_helical_dom_sf"/>
</dbReference>
<feature type="domain" description="CHAT" evidence="1">
    <location>
        <begin position="626"/>
        <end position="899"/>
    </location>
</feature>
<comment type="caution">
    <text evidence="2">The sequence shown here is derived from an EMBL/GenBank/DDBJ whole genome shotgun (WGS) entry which is preliminary data.</text>
</comment>
<dbReference type="PANTHER" id="PTHR10098">
    <property type="entry name" value="RAPSYN-RELATED"/>
    <property type="match status" value="1"/>
</dbReference>
<dbReference type="SMART" id="SM00028">
    <property type="entry name" value="TPR"/>
    <property type="match status" value="6"/>
</dbReference>
<evidence type="ECO:0000313" key="2">
    <source>
        <dbReference type="EMBL" id="GBG19800.1"/>
    </source>
</evidence>
<dbReference type="OrthoDB" id="446317at2"/>
<protein>
    <recommendedName>
        <fullName evidence="1">CHAT domain-containing protein</fullName>
    </recommendedName>
</protein>
<accession>A0A2R5FM14</accession>
<dbReference type="InterPro" id="IPR024983">
    <property type="entry name" value="CHAT_dom"/>
</dbReference>
<evidence type="ECO:0000313" key="3">
    <source>
        <dbReference type="Proteomes" id="UP000245124"/>
    </source>
</evidence>
<dbReference type="Pfam" id="PF12770">
    <property type="entry name" value="CHAT"/>
    <property type="match status" value="1"/>
</dbReference>
<reference evidence="2 3" key="1">
    <citation type="submission" date="2017-06" db="EMBL/GenBank/DDBJ databases">
        <title>Genome sequencing of cyanobaciteial culture collection at National Institute for Environmental Studies (NIES).</title>
        <authorList>
            <person name="Hirose Y."/>
            <person name="Shimura Y."/>
            <person name="Fujisawa T."/>
            <person name="Nakamura Y."/>
            <person name="Kawachi M."/>
        </authorList>
    </citation>
    <scope>NUCLEOTIDE SEQUENCE [LARGE SCALE GENOMIC DNA]</scope>
    <source>
        <strain evidence="2 3">NIES-4072</strain>
    </source>
</reference>
<dbReference type="AlphaFoldDB" id="A0A2R5FM14"/>
<proteinExistence type="predicted"/>
<name>A0A2R5FM14_NOSCO</name>
<gene>
    <name evidence="2" type="ORF">NIES4072_34690</name>
</gene>
<sequence>MAKLPVLLRMLQSYLRFLKFFLLLVGTAILCIFSSPTLATFSHISLNIPQTKIQNSPVLDKSFVEQGKALYEAGLFTEALQVLEQAAIGFHNTGDKLNQAIVLSNLALIYQQLGKQTQAELAISQSLNLLKNLDSSKERAAIIAQSLDVQGKLQLAQGQTEIALSTWQKAADIYEQIGDKATLTRNRINSAQAMQALGLYRQAQKTLTEVQQNLTTLPDSSLKVAGLDSLGNVLRVIGDFNESRKVLKQSLTLATALNSSIAIGDSFLSLGNTAFAEAKTQHEVGNTDLAQQEVQAALNFYQQAARNTLGTTRIQAQLNQLNLLLEFFSKKEAANTFKQALSLSEQILAEINKLVPSRNSIYARIQFASILMDLTQKTDAPILSNLNIAQLLSTAIQEAQSLKDQQAQSYALGTLGRLYEKNKQLGDALELTTKALFIAQSIDASDILYQWQWQQGRLLKQQGNLNAALKAYDTAYKTLESLRGDLVATNLDVQFSFRESVEPIYRELVELQLLTENTQGNQQSSQYNLKQARKVIESLQVAELNNFFRSPCLEPVVEIDKVVEQDKKAAVIYSVILPDRFDVILTLPNQQLQHYTTKIPQEKVESTVTSLRKSLTDVAGTYEVKEQSQKIYDWLIRPAETELVKSGITTLVFVLDGELRNIPMGVLYDPQQNKYLIEKYAIALTPGLQLFNPKPLQKVQLNALTAGVGEARSIGGQKFSALKNVARELKEIQTEVPRSEELLNQQFVDSNLQKQLLATPFSIIHLATHGEFSSDPEKTFLLTWNKLLKVKEFDSLLRVSDRNRSGKIELLVLSACKTALGDQRAALGLAGIAVRAGARSTLASLWSVDDQWTAKLMSEFYRNLNTGISKAQALQRAQLSVFAKQKSPYFWAPYVLVGNWL</sequence>
<organism evidence="2 3">
    <name type="scientific">Nostoc commune NIES-4072</name>
    <dbReference type="NCBI Taxonomy" id="2005467"/>
    <lineage>
        <taxon>Bacteria</taxon>
        <taxon>Bacillati</taxon>
        <taxon>Cyanobacteriota</taxon>
        <taxon>Cyanophyceae</taxon>
        <taxon>Nostocales</taxon>
        <taxon>Nostocaceae</taxon>
        <taxon>Nostoc</taxon>
    </lineage>
</organism>
<keyword evidence="3" id="KW-1185">Reference proteome</keyword>
<dbReference type="SUPFAM" id="SSF48452">
    <property type="entry name" value="TPR-like"/>
    <property type="match status" value="3"/>
</dbReference>
<dbReference type="EMBL" id="BDUD01000001">
    <property type="protein sequence ID" value="GBG19800.1"/>
    <property type="molecule type" value="Genomic_DNA"/>
</dbReference>
<dbReference type="Proteomes" id="UP000245124">
    <property type="component" value="Unassembled WGS sequence"/>
</dbReference>